<evidence type="ECO:0000313" key="1">
    <source>
        <dbReference type="EMBL" id="KAJ8049984.1"/>
    </source>
</evidence>
<comment type="caution">
    <text evidence="1">The sequence shown here is derived from an EMBL/GenBank/DDBJ whole genome shotgun (WGS) entry which is preliminary data.</text>
</comment>
<reference evidence="1" key="1">
    <citation type="submission" date="2021-10" db="EMBL/GenBank/DDBJ databases">
        <title>Tropical sea cucumber genome reveals ecological adaptation and Cuvierian tubules defense mechanism.</title>
        <authorList>
            <person name="Chen T."/>
        </authorList>
    </citation>
    <scope>NUCLEOTIDE SEQUENCE</scope>
    <source>
        <strain evidence="1">Nanhai2018</strain>
        <tissue evidence="1">Muscle</tissue>
    </source>
</reference>
<organism evidence="1 2">
    <name type="scientific">Holothuria leucospilota</name>
    <name type="common">Black long sea cucumber</name>
    <name type="synonym">Mertensiothuria leucospilota</name>
    <dbReference type="NCBI Taxonomy" id="206669"/>
    <lineage>
        <taxon>Eukaryota</taxon>
        <taxon>Metazoa</taxon>
        <taxon>Echinodermata</taxon>
        <taxon>Eleutherozoa</taxon>
        <taxon>Echinozoa</taxon>
        <taxon>Holothuroidea</taxon>
        <taxon>Aspidochirotacea</taxon>
        <taxon>Aspidochirotida</taxon>
        <taxon>Holothuriidae</taxon>
        <taxon>Holothuria</taxon>
    </lineage>
</organism>
<name>A0A9Q1CT45_HOLLE</name>
<dbReference type="AlphaFoldDB" id="A0A9Q1CT45"/>
<dbReference type="PANTHER" id="PTHR33480:SF1">
    <property type="entry name" value="TYR RECOMBINASE DOMAIN-CONTAINING PROTEIN"/>
    <property type="match status" value="1"/>
</dbReference>
<accession>A0A9Q1CT45</accession>
<gene>
    <name evidence="1" type="ORF">HOLleu_02980</name>
</gene>
<dbReference type="Proteomes" id="UP001152320">
    <property type="component" value="Chromosome 1"/>
</dbReference>
<proteinExistence type="predicted"/>
<evidence type="ECO:0000313" key="2">
    <source>
        <dbReference type="Proteomes" id="UP001152320"/>
    </source>
</evidence>
<protein>
    <submittedName>
        <fullName evidence="1">Uncharacterized protein</fullName>
    </submittedName>
</protein>
<sequence length="227" mass="26356">MVFDKIALVIRNDKDILQVGQTTLSTSNSTRNGDKASEKMRTLGKVLQKWCLDFFEETQTHKAYSCVLRVGFSTGDLARAVKLGYIKEQQRDKITEVDDFMYLKTREWHSSITSSAHRQRQEMTWKAPQILPFTKDCVKFNHHLKEEERKVKAAVEEDGKVTFTTYKRMASVTLAQVILFNRRRPNEVEMTVDDYKEQLSKGQPIHDEVLQSRCPRGLFSFVLFSLP</sequence>
<dbReference type="EMBL" id="JAIZAY010000001">
    <property type="protein sequence ID" value="KAJ8049984.1"/>
    <property type="molecule type" value="Genomic_DNA"/>
</dbReference>
<dbReference type="PANTHER" id="PTHR33480">
    <property type="entry name" value="SET DOMAIN-CONTAINING PROTEIN-RELATED"/>
    <property type="match status" value="1"/>
</dbReference>
<keyword evidence="2" id="KW-1185">Reference proteome</keyword>